<feature type="region of interest" description="Disordered" evidence="1">
    <location>
        <begin position="40"/>
        <end position="63"/>
    </location>
</feature>
<protein>
    <recommendedName>
        <fullName evidence="3">Protein-glutamine gamma-glutamyltransferase-like C-terminal domain-containing protein</fullName>
    </recommendedName>
</protein>
<feature type="transmembrane region" description="Helical" evidence="2">
    <location>
        <begin position="101"/>
        <end position="122"/>
    </location>
</feature>
<feature type="compositionally biased region" description="Gly residues" evidence="1">
    <location>
        <begin position="317"/>
        <end position="326"/>
    </location>
</feature>
<organism evidence="4 5">
    <name type="scientific">Halostagnicola kamekurae</name>
    <dbReference type="NCBI Taxonomy" id="619731"/>
    <lineage>
        <taxon>Archaea</taxon>
        <taxon>Methanobacteriati</taxon>
        <taxon>Methanobacteriota</taxon>
        <taxon>Stenosarchaea group</taxon>
        <taxon>Halobacteria</taxon>
        <taxon>Halobacteriales</taxon>
        <taxon>Natrialbaceae</taxon>
        <taxon>Halostagnicola</taxon>
    </lineage>
</organism>
<evidence type="ECO:0000313" key="4">
    <source>
        <dbReference type="EMBL" id="SFS55220.1"/>
    </source>
</evidence>
<evidence type="ECO:0000256" key="1">
    <source>
        <dbReference type="SAM" id="MobiDB-lite"/>
    </source>
</evidence>
<keyword evidence="2" id="KW-0472">Membrane</keyword>
<feature type="region of interest" description="Disordered" evidence="1">
    <location>
        <begin position="131"/>
        <end position="155"/>
    </location>
</feature>
<feature type="region of interest" description="Disordered" evidence="1">
    <location>
        <begin position="302"/>
        <end position="326"/>
    </location>
</feature>
<feature type="compositionally biased region" description="Gly residues" evidence="1">
    <location>
        <begin position="41"/>
        <end position="63"/>
    </location>
</feature>
<feature type="transmembrane region" description="Helical" evidence="2">
    <location>
        <begin position="76"/>
        <end position="94"/>
    </location>
</feature>
<keyword evidence="2" id="KW-1133">Transmembrane helix</keyword>
<keyword evidence="5" id="KW-1185">Reference proteome</keyword>
<dbReference type="RefSeq" id="WP_245779408.1">
    <property type="nucleotide sequence ID" value="NZ_FOZS01000001.1"/>
</dbReference>
<keyword evidence="2" id="KW-0812">Transmembrane</keyword>
<proteinExistence type="predicted"/>
<gene>
    <name evidence="4" type="ORF">SAMN04488556_1497</name>
</gene>
<evidence type="ECO:0000259" key="3">
    <source>
        <dbReference type="Pfam" id="PF13559"/>
    </source>
</evidence>
<evidence type="ECO:0000313" key="5">
    <source>
        <dbReference type="Proteomes" id="UP000199199"/>
    </source>
</evidence>
<name>A0A1I6QS36_9EURY</name>
<feature type="transmembrane region" description="Helical" evidence="2">
    <location>
        <begin position="12"/>
        <end position="34"/>
    </location>
</feature>
<dbReference type="Proteomes" id="UP000199199">
    <property type="component" value="Unassembled WGS sequence"/>
</dbReference>
<dbReference type="Pfam" id="PF13559">
    <property type="entry name" value="DUF4129"/>
    <property type="match status" value="1"/>
</dbReference>
<dbReference type="AlphaFoldDB" id="A0A1I6QS36"/>
<feature type="domain" description="Protein-glutamine gamma-glutamyltransferase-like C-terminal" evidence="3">
    <location>
        <begin position="230"/>
        <end position="297"/>
    </location>
</feature>
<evidence type="ECO:0000256" key="2">
    <source>
        <dbReference type="SAM" id="Phobius"/>
    </source>
</evidence>
<accession>A0A1I6QS36</accession>
<dbReference type="InterPro" id="IPR025403">
    <property type="entry name" value="TgpA-like_C"/>
</dbReference>
<reference evidence="5" key="1">
    <citation type="submission" date="2016-10" db="EMBL/GenBank/DDBJ databases">
        <authorList>
            <person name="Varghese N."/>
            <person name="Submissions S."/>
        </authorList>
    </citation>
    <scope>NUCLEOTIDE SEQUENCE [LARGE SCALE GENOMIC DNA]</scope>
    <source>
        <strain evidence="5">DSM 22427</strain>
    </source>
</reference>
<dbReference type="EMBL" id="FOZS01000001">
    <property type="protein sequence ID" value="SFS55220.1"/>
    <property type="molecule type" value="Genomic_DNA"/>
</dbReference>
<feature type="transmembrane region" description="Helical" evidence="2">
    <location>
        <begin position="158"/>
        <end position="180"/>
    </location>
</feature>
<sequence>MKNADQQVSRNDLALRIGAALAAIVSIGLVAATIRSPLETGGTGGSGGGEDGGSGVGGQSGFQSGGGESVPEFFEYLVYALLIVVAIAIAWYLLFHRRELLGMVAAVIAVVGVLVLLVWLFMELGGDPNLEPPNRSAGSQPGQGGGNPGQGERERTPISIGPLVGVLAVITAIFAGALVLTNRRSDGDELAASEESGLEDDIERAAVGEAAGRAATRIEAADDDVDNEVYRAWEEMTELLEVDRPETSTPGEFADAAIDAGLAREHVKDLTRLFEAVRYGGVETTAEMEARAVAVLREIETEYADDGDGSTDHVDGGTDGQTGGGT</sequence>